<dbReference type="GO" id="GO:0003723">
    <property type="term" value="F:RNA binding"/>
    <property type="evidence" value="ECO:0007669"/>
    <property type="project" value="UniProtKB-KW"/>
</dbReference>
<evidence type="ECO:0000256" key="6">
    <source>
        <dbReference type="ARBA" id="ARBA00022840"/>
    </source>
</evidence>
<evidence type="ECO:0000256" key="5">
    <source>
        <dbReference type="ARBA" id="ARBA00022806"/>
    </source>
</evidence>
<dbReference type="PANTHER" id="PTHR47959:SF1">
    <property type="entry name" value="ATP-DEPENDENT RNA HELICASE DBPA"/>
    <property type="match status" value="1"/>
</dbReference>
<evidence type="ECO:0000256" key="3">
    <source>
        <dbReference type="ARBA" id="ARBA00022741"/>
    </source>
</evidence>
<dbReference type="CDD" id="cd12938">
    <property type="entry name" value="GUCT_Hera"/>
    <property type="match status" value="1"/>
</dbReference>
<protein>
    <recommendedName>
        <fullName evidence="2">RNA helicase</fullName>
        <ecNumber evidence="2">3.6.4.13</ecNumber>
    </recommendedName>
</protein>
<feature type="compositionally biased region" description="Gly residues" evidence="10">
    <location>
        <begin position="780"/>
        <end position="791"/>
    </location>
</feature>
<dbReference type="Proteomes" id="UP000265515">
    <property type="component" value="Unassembled WGS sequence"/>
</dbReference>
<dbReference type="InterPro" id="IPR050079">
    <property type="entry name" value="DEAD_box_RNA_helicase"/>
</dbReference>
<dbReference type="InterPro" id="IPR027417">
    <property type="entry name" value="P-loop_NTPase"/>
</dbReference>
<feature type="compositionally biased region" description="Basic and acidic residues" evidence="10">
    <location>
        <begin position="812"/>
        <end position="822"/>
    </location>
</feature>
<keyword evidence="8" id="KW-0809">Transit peptide</keyword>
<evidence type="ECO:0000256" key="4">
    <source>
        <dbReference type="ARBA" id="ARBA00022801"/>
    </source>
</evidence>
<dbReference type="EC" id="3.6.4.13" evidence="2"/>
<comment type="similarity">
    <text evidence="1">Belongs to the DEAD box helicase family. DDX21/DDX50 subfamily.</text>
</comment>
<evidence type="ECO:0000313" key="14">
    <source>
        <dbReference type="Proteomes" id="UP000265515"/>
    </source>
</evidence>
<feature type="domain" description="Helicase ATP-binding" evidence="11">
    <location>
        <begin position="255"/>
        <end position="433"/>
    </location>
</feature>
<dbReference type="GO" id="GO:0003724">
    <property type="term" value="F:RNA helicase activity"/>
    <property type="evidence" value="ECO:0007669"/>
    <property type="project" value="UniProtKB-EC"/>
</dbReference>
<sequence length="880" mass="94295">MSGALAESSIVATGQVIRATSRALQRRVMAATTTIASARAAAIALRGSVSAAAGGATGLDHQGGGGIGCAADIAPVRQCAVKAVAAASGRPVAGPSGPYFVARAATVDSICFLPGRSSSAFVGGVRIGGSCSPGLFLVGDHGLSSLVPTRQSSSVSAMPGVRAFHPSSVNARAMATAEMVVDEEERGTSERGRGLYGLPSRQELVEDLSEVQAATGAEEKNDGLAIASLPIDREIVETLEKRGITHLFPIQKAVLQPAMEGRDLIGRAKTGTGKTLAFGIPIFESLLQESKESKRARRNGRGPRCLVLAPTRELAKQVEREFMQTVPSLATICVYGGVSIGGQERTLRKGVDMAVGTPGRVIDLIERGALDLSDVRFLVLDEADQMLAVGFEEDVEKILERVPGQRQSMLFSATMPSWVKKLSRKYLNNPLTIDLVGEDEDKLAEGIKLVAVRTTDNMKRSILADLITVYGKGAKAIVFTQTKREADDVAVSLGRTLGCQALHGDIGQHQREKTLQAFRDGRFAVLVATDVAARGLDIPNVDLVIHFELPNDAETFVHRSGRTGRAGKKGTALVMYTDSQNRTLKMIERDANCFLERVPPPHVEDVLRASSEQAKEAIERVHPDLRDVFLPAAEKLIAEKGVVALAAALAHMSGYTQPPPSRSLITLEEGCTTVRMVRTTKSRYGTLSSPRAVMGALGEYYRPAADEVGKIRMLSDRNVEGAVFDLPEKIAKELVALETDGGDVFDIPKELPRLVDEEVRGYRDNYGRFEQDPERRGSRRGGGGSFDGGRGGRGRGSRDAGRSYGGGGRGADSSRRGDRYGGERFGSTGRGAGSPSRSWDDYDRGMSSRSPPKRRMSSRSDSWDNWDLWDNAPSAPAGRR</sequence>
<feature type="domain" description="Helicase C-terminal" evidence="12">
    <location>
        <begin position="462"/>
        <end position="607"/>
    </location>
</feature>
<keyword evidence="14" id="KW-1185">Reference proteome</keyword>
<dbReference type="GO" id="GO:0016787">
    <property type="term" value="F:hydrolase activity"/>
    <property type="evidence" value="ECO:0007669"/>
    <property type="project" value="UniProtKB-KW"/>
</dbReference>
<reference evidence="13 14" key="1">
    <citation type="journal article" date="2018" name="Cell">
        <title>The Chara Genome: Secondary Complexity and Implications for Plant Terrestrialization.</title>
        <authorList>
            <person name="Nishiyama T."/>
            <person name="Sakayama H."/>
            <person name="Vries J.D."/>
            <person name="Buschmann H."/>
            <person name="Saint-Marcoux D."/>
            <person name="Ullrich K.K."/>
            <person name="Haas F.B."/>
            <person name="Vanderstraeten L."/>
            <person name="Becker D."/>
            <person name="Lang D."/>
            <person name="Vosolsobe S."/>
            <person name="Rombauts S."/>
            <person name="Wilhelmsson P.K.I."/>
            <person name="Janitza P."/>
            <person name="Kern R."/>
            <person name="Heyl A."/>
            <person name="Rumpler F."/>
            <person name="Villalobos L.I.A.C."/>
            <person name="Clay J.M."/>
            <person name="Skokan R."/>
            <person name="Toyoda A."/>
            <person name="Suzuki Y."/>
            <person name="Kagoshima H."/>
            <person name="Schijlen E."/>
            <person name="Tajeshwar N."/>
            <person name="Catarino B."/>
            <person name="Hetherington A.J."/>
            <person name="Saltykova A."/>
            <person name="Bonnot C."/>
            <person name="Breuninger H."/>
            <person name="Symeonidi A."/>
            <person name="Radhakrishnan G.V."/>
            <person name="Van Nieuwerburgh F."/>
            <person name="Deforce D."/>
            <person name="Chang C."/>
            <person name="Karol K.G."/>
            <person name="Hedrich R."/>
            <person name="Ulvskov P."/>
            <person name="Glockner G."/>
            <person name="Delwiche C.F."/>
            <person name="Petrasek J."/>
            <person name="Van de Peer Y."/>
            <person name="Friml J."/>
            <person name="Beilby M."/>
            <person name="Dolan L."/>
            <person name="Kohara Y."/>
            <person name="Sugano S."/>
            <person name="Fujiyama A."/>
            <person name="Delaux P.-M."/>
            <person name="Quint M."/>
            <person name="TheiBen G."/>
            <person name="Hagemann M."/>
            <person name="Harholt J."/>
            <person name="Dunand C."/>
            <person name="Zachgo S."/>
            <person name="Langdale J."/>
            <person name="Maumus F."/>
            <person name="Straeten D.V.D."/>
            <person name="Gould S.B."/>
            <person name="Rensing S.A."/>
        </authorList>
    </citation>
    <scope>NUCLEOTIDE SEQUENCE [LARGE SCALE GENOMIC DNA]</scope>
    <source>
        <strain evidence="13 14">S276</strain>
    </source>
</reference>
<evidence type="ECO:0000256" key="7">
    <source>
        <dbReference type="ARBA" id="ARBA00022884"/>
    </source>
</evidence>
<comment type="caution">
    <text evidence="13">The sequence shown here is derived from an EMBL/GenBank/DDBJ whole genome shotgun (WGS) entry which is preliminary data.</text>
</comment>
<feature type="compositionally biased region" description="Low complexity" evidence="10">
    <location>
        <begin position="859"/>
        <end position="870"/>
    </location>
</feature>
<dbReference type="InterPro" id="IPR044742">
    <property type="entry name" value="DEAD/DEAH_RhlB"/>
</dbReference>
<dbReference type="SUPFAM" id="SSF52540">
    <property type="entry name" value="P-loop containing nucleoside triphosphate hydrolases"/>
    <property type="match status" value="1"/>
</dbReference>
<organism evidence="13 14">
    <name type="scientific">Chara braunii</name>
    <name type="common">Braun's stonewort</name>
    <dbReference type="NCBI Taxonomy" id="69332"/>
    <lineage>
        <taxon>Eukaryota</taxon>
        <taxon>Viridiplantae</taxon>
        <taxon>Streptophyta</taxon>
        <taxon>Charophyceae</taxon>
        <taxon>Charales</taxon>
        <taxon>Characeae</taxon>
        <taxon>Chara</taxon>
    </lineage>
</organism>
<dbReference type="AlphaFoldDB" id="A0A388LCJ0"/>
<dbReference type="Pfam" id="PF08152">
    <property type="entry name" value="GUCT"/>
    <property type="match status" value="1"/>
</dbReference>
<evidence type="ECO:0000256" key="1">
    <source>
        <dbReference type="ARBA" id="ARBA00006517"/>
    </source>
</evidence>
<comment type="catalytic activity">
    <reaction evidence="9">
        <text>ATP + H2O = ADP + phosphate + H(+)</text>
        <dbReference type="Rhea" id="RHEA:13065"/>
        <dbReference type="ChEBI" id="CHEBI:15377"/>
        <dbReference type="ChEBI" id="CHEBI:15378"/>
        <dbReference type="ChEBI" id="CHEBI:30616"/>
        <dbReference type="ChEBI" id="CHEBI:43474"/>
        <dbReference type="ChEBI" id="CHEBI:456216"/>
        <dbReference type="EC" id="3.6.4.13"/>
    </reaction>
</comment>
<accession>A0A388LCJ0</accession>
<dbReference type="OrthoDB" id="4255at2759"/>
<dbReference type="Pfam" id="PF00271">
    <property type="entry name" value="Helicase_C"/>
    <property type="match status" value="1"/>
</dbReference>
<dbReference type="GO" id="GO:0006139">
    <property type="term" value="P:nucleobase-containing compound metabolic process"/>
    <property type="evidence" value="ECO:0007669"/>
    <property type="project" value="UniProtKB-ARBA"/>
</dbReference>
<dbReference type="GO" id="GO:0005524">
    <property type="term" value="F:ATP binding"/>
    <property type="evidence" value="ECO:0007669"/>
    <property type="project" value="UniProtKB-KW"/>
</dbReference>
<proteinExistence type="inferred from homology"/>
<dbReference type="CDD" id="cd18787">
    <property type="entry name" value="SF2_C_DEAD"/>
    <property type="match status" value="1"/>
</dbReference>
<evidence type="ECO:0000313" key="13">
    <source>
        <dbReference type="EMBL" id="GBG79902.1"/>
    </source>
</evidence>
<dbReference type="PANTHER" id="PTHR47959">
    <property type="entry name" value="ATP-DEPENDENT RNA HELICASE RHLE-RELATED"/>
    <property type="match status" value="1"/>
</dbReference>
<gene>
    <name evidence="13" type="ORF">CBR_g30167</name>
</gene>
<keyword evidence="6" id="KW-0067">ATP-binding</keyword>
<keyword evidence="4" id="KW-0378">Hydrolase</keyword>
<dbReference type="InterPro" id="IPR059027">
    <property type="entry name" value="DD_DDX21-DDX50"/>
</dbReference>
<feature type="region of interest" description="Disordered" evidence="10">
    <location>
        <begin position="765"/>
        <end position="880"/>
    </location>
</feature>
<dbReference type="InterPro" id="IPR001650">
    <property type="entry name" value="Helicase_C-like"/>
</dbReference>
<evidence type="ECO:0000256" key="2">
    <source>
        <dbReference type="ARBA" id="ARBA00012552"/>
    </source>
</evidence>
<dbReference type="FunFam" id="3.40.50.300:FF:000911">
    <property type="entry name" value="Nucleolar RNA helicase II"/>
    <property type="match status" value="1"/>
</dbReference>
<name>A0A388LCJ0_CHABU</name>
<evidence type="ECO:0000259" key="11">
    <source>
        <dbReference type="PROSITE" id="PS51192"/>
    </source>
</evidence>
<dbReference type="InterPro" id="IPR014001">
    <property type="entry name" value="Helicase_ATP-bd"/>
</dbReference>
<dbReference type="SMART" id="SM00487">
    <property type="entry name" value="DEXDc"/>
    <property type="match status" value="1"/>
</dbReference>
<feature type="compositionally biased region" description="Basic and acidic residues" evidence="10">
    <location>
        <begin position="765"/>
        <end position="776"/>
    </location>
</feature>
<dbReference type="Gramene" id="GBG79902">
    <property type="protein sequence ID" value="GBG79902"/>
    <property type="gene ID" value="CBR_g30167"/>
</dbReference>
<dbReference type="PROSITE" id="PS51194">
    <property type="entry name" value="HELICASE_CTER"/>
    <property type="match status" value="1"/>
</dbReference>
<dbReference type="SMART" id="SM00490">
    <property type="entry name" value="HELICc"/>
    <property type="match status" value="1"/>
</dbReference>
<dbReference type="GO" id="GO:0005829">
    <property type="term" value="C:cytosol"/>
    <property type="evidence" value="ECO:0007669"/>
    <property type="project" value="TreeGrafter"/>
</dbReference>
<dbReference type="Pfam" id="PF00270">
    <property type="entry name" value="DEAD"/>
    <property type="match status" value="1"/>
</dbReference>
<keyword evidence="7" id="KW-0694">RNA-binding</keyword>
<evidence type="ECO:0000259" key="12">
    <source>
        <dbReference type="PROSITE" id="PS51194"/>
    </source>
</evidence>
<dbReference type="PROSITE" id="PS51192">
    <property type="entry name" value="HELICASE_ATP_BIND_1"/>
    <property type="match status" value="1"/>
</dbReference>
<keyword evidence="5" id="KW-0347">Helicase</keyword>
<evidence type="ECO:0000256" key="8">
    <source>
        <dbReference type="ARBA" id="ARBA00022946"/>
    </source>
</evidence>
<evidence type="ECO:0000256" key="9">
    <source>
        <dbReference type="ARBA" id="ARBA00047984"/>
    </source>
</evidence>
<dbReference type="STRING" id="69332.A0A388LCJ0"/>
<dbReference type="Gene3D" id="3.40.50.300">
    <property type="entry name" value="P-loop containing nucleotide triphosphate hydrolases"/>
    <property type="match status" value="2"/>
</dbReference>
<dbReference type="Pfam" id="PF26142">
    <property type="entry name" value="DD_DDX21-DDX50"/>
    <property type="match status" value="1"/>
</dbReference>
<keyword evidence="3" id="KW-0547">Nucleotide-binding</keyword>
<dbReference type="OMA" id="IQYFIPA"/>
<dbReference type="CDD" id="cd00268">
    <property type="entry name" value="DEADc"/>
    <property type="match status" value="1"/>
</dbReference>
<dbReference type="InterPro" id="IPR011545">
    <property type="entry name" value="DEAD/DEAH_box_helicase_dom"/>
</dbReference>
<dbReference type="InterPro" id="IPR012562">
    <property type="entry name" value="GUCT"/>
</dbReference>
<dbReference type="EMBL" id="BFEA01000331">
    <property type="protein sequence ID" value="GBG79902.1"/>
    <property type="molecule type" value="Genomic_DNA"/>
</dbReference>
<evidence type="ECO:0000256" key="10">
    <source>
        <dbReference type="SAM" id="MobiDB-lite"/>
    </source>
</evidence>